<reference evidence="1" key="2">
    <citation type="submission" date="2021-10" db="EMBL/GenBank/DDBJ databases">
        <authorList>
            <person name="Piombo E."/>
        </authorList>
    </citation>
    <scope>NUCLEOTIDE SEQUENCE</scope>
</reference>
<organism evidence="1 2">
    <name type="scientific">Clonostachys rosea f. rosea IK726</name>
    <dbReference type="NCBI Taxonomy" id="1349383"/>
    <lineage>
        <taxon>Eukaryota</taxon>
        <taxon>Fungi</taxon>
        <taxon>Dikarya</taxon>
        <taxon>Ascomycota</taxon>
        <taxon>Pezizomycotina</taxon>
        <taxon>Sordariomycetes</taxon>
        <taxon>Hypocreomycetidae</taxon>
        <taxon>Hypocreales</taxon>
        <taxon>Bionectriaceae</taxon>
        <taxon>Clonostachys</taxon>
    </lineage>
</organism>
<reference evidence="1" key="1">
    <citation type="submission" date="2020-04" db="EMBL/GenBank/DDBJ databases">
        <authorList>
            <person name="Broberg M."/>
        </authorList>
    </citation>
    <scope>NUCLEOTIDE SEQUENCE</scope>
</reference>
<comment type="caution">
    <text evidence="1">The sequence shown here is derived from an EMBL/GenBank/DDBJ whole genome shotgun (WGS) entry which is preliminary data.</text>
</comment>
<dbReference type="EMBL" id="CADEHS020000646">
    <property type="protein sequence ID" value="CAG9956976.1"/>
    <property type="molecule type" value="Genomic_DNA"/>
</dbReference>
<protein>
    <submittedName>
        <fullName evidence="1">Uncharacterized protein</fullName>
    </submittedName>
</protein>
<accession>A0ACA9UUN7</accession>
<proteinExistence type="predicted"/>
<evidence type="ECO:0000313" key="1">
    <source>
        <dbReference type="EMBL" id="CAG9956976.1"/>
    </source>
</evidence>
<evidence type="ECO:0000313" key="2">
    <source>
        <dbReference type="Proteomes" id="UP000836387"/>
    </source>
</evidence>
<keyword evidence="2" id="KW-1185">Reference proteome</keyword>
<feature type="non-terminal residue" evidence="1">
    <location>
        <position position="1"/>
    </location>
</feature>
<dbReference type="Proteomes" id="UP000836387">
    <property type="component" value="Unassembled WGS sequence"/>
</dbReference>
<feature type="non-terminal residue" evidence="1">
    <location>
        <position position="350"/>
    </location>
</feature>
<sequence>SEHEPDLTFAWCKLLGINNSFTTVDESIHRQFLRRAVEIIKSANAKRWVEAQHLARGTAAAHCCANGKVSALNIEQICRVMCFVTALGLIFPTTRQATFDYERLDWITQTNNDLWVQSKSKGPQNDRLLSKLRDELQYLLPEERDDPLALILPAYETLWRVVLLTYVHVAFRHIDGNTKVLLQAILKKFHDPNRWNLTKRWSDYLSALANYRSFFQEALRLYPPTKRIYRASQFGAVAADIESLHHDENIWGLDALEFRPSRFEALTQNQKDAFMPFGIGRHACPAGNSFAGKLIALLVVTLIEELGTAKTGTKIKFDDEELDDECHVMAPLPTGRSATKNWVVYPSPEA</sequence>
<name>A0ACA9UUN7_BIOOC</name>
<gene>
    <name evidence="1" type="ORF">CRV2_00015533</name>
</gene>